<protein>
    <submittedName>
        <fullName evidence="2">Membrane protein YesL</fullName>
    </submittedName>
</protein>
<name>A0ABS4HC29_9BACI</name>
<dbReference type="InterPro" id="IPR006938">
    <property type="entry name" value="DUF624"/>
</dbReference>
<dbReference type="Proteomes" id="UP001519328">
    <property type="component" value="Unassembled WGS sequence"/>
</dbReference>
<evidence type="ECO:0000313" key="2">
    <source>
        <dbReference type="EMBL" id="MBP1948413.1"/>
    </source>
</evidence>
<feature type="transmembrane region" description="Helical" evidence="1">
    <location>
        <begin position="103"/>
        <end position="127"/>
    </location>
</feature>
<sequence>MNITSVILAGFDWFMRIAKLNIIWFISCLAGLFMFSFFPATVAAFSVTQQWAAGNSDVSIWKTFKQTFKVKYWRAQFIGLLLSLSFLALYVDIRLFRTIDSQFFSNILVVFMVLLLFLLVTITLYIFPIVAQSNLQLTDTFKNALFSGLSYIHLTVINLAGVIGILFVSYLFPASLLFLTGGAVILWLTCMAYIVNGKIETKYAQLNSTLECD</sequence>
<keyword evidence="1" id="KW-0812">Transmembrane</keyword>
<dbReference type="Pfam" id="PF04854">
    <property type="entry name" value="DUF624"/>
    <property type="match status" value="1"/>
</dbReference>
<comment type="caution">
    <text evidence="2">The sequence shown here is derived from an EMBL/GenBank/DDBJ whole genome shotgun (WGS) entry which is preliminary data.</text>
</comment>
<keyword evidence="1" id="KW-0472">Membrane</keyword>
<evidence type="ECO:0000313" key="3">
    <source>
        <dbReference type="Proteomes" id="UP001519328"/>
    </source>
</evidence>
<keyword evidence="3" id="KW-1185">Reference proteome</keyword>
<feature type="transmembrane region" description="Helical" evidence="1">
    <location>
        <begin position="72"/>
        <end position="91"/>
    </location>
</feature>
<reference evidence="2 3" key="1">
    <citation type="submission" date="2021-03" db="EMBL/GenBank/DDBJ databases">
        <title>Genomic Encyclopedia of Type Strains, Phase IV (KMG-IV): sequencing the most valuable type-strain genomes for metagenomic binning, comparative biology and taxonomic classification.</title>
        <authorList>
            <person name="Goeker M."/>
        </authorList>
    </citation>
    <scope>NUCLEOTIDE SEQUENCE [LARGE SCALE GENOMIC DNA]</scope>
    <source>
        <strain evidence="2 3">DSM 21085</strain>
    </source>
</reference>
<evidence type="ECO:0000256" key="1">
    <source>
        <dbReference type="SAM" id="Phobius"/>
    </source>
</evidence>
<dbReference type="EMBL" id="JAGGKK010000005">
    <property type="protein sequence ID" value="MBP1948413.1"/>
    <property type="molecule type" value="Genomic_DNA"/>
</dbReference>
<gene>
    <name evidence="2" type="ORF">J2Z82_001349</name>
</gene>
<proteinExistence type="predicted"/>
<feature type="transmembrane region" description="Helical" evidence="1">
    <location>
        <begin position="148"/>
        <end position="170"/>
    </location>
</feature>
<keyword evidence="1" id="KW-1133">Transmembrane helix</keyword>
<organism evidence="2 3">
    <name type="scientific">Virgibacillus litoralis</name>
    <dbReference type="NCBI Taxonomy" id="578221"/>
    <lineage>
        <taxon>Bacteria</taxon>
        <taxon>Bacillati</taxon>
        <taxon>Bacillota</taxon>
        <taxon>Bacilli</taxon>
        <taxon>Bacillales</taxon>
        <taxon>Bacillaceae</taxon>
        <taxon>Virgibacillus</taxon>
    </lineage>
</organism>
<dbReference type="RefSeq" id="WP_209479974.1">
    <property type="nucleotide sequence ID" value="NZ_JAGGKK010000005.1"/>
</dbReference>
<accession>A0ABS4HC29</accession>
<feature type="transmembrane region" description="Helical" evidence="1">
    <location>
        <begin position="22"/>
        <end position="45"/>
    </location>
</feature>
<feature type="transmembrane region" description="Helical" evidence="1">
    <location>
        <begin position="176"/>
        <end position="195"/>
    </location>
</feature>